<accession>A0ABQ6YMR2</accession>
<evidence type="ECO:0000313" key="2">
    <source>
        <dbReference type="Proteomes" id="UP000798951"/>
    </source>
</evidence>
<dbReference type="EMBL" id="VMSD01000004">
    <property type="protein sequence ID" value="KAF0847077.1"/>
    <property type="molecule type" value="Genomic_DNA"/>
</dbReference>
<organism evidence="1 2">
    <name type="scientific">Nocardia caishijiensis</name>
    <dbReference type="NCBI Taxonomy" id="184756"/>
    <lineage>
        <taxon>Bacteria</taxon>
        <taxon>Bacillati</taxon>
        <taxon>Actinomycetota</taxon>
        <taxon>Actinomycetes</taxon>
        <taxon>Mycobacteriales</taxon>
        <taxon>Nocardiaceae</taxon>
        <taxon>Nocardia</taxon>
    </lineage>
</organism>
<reference evidence="1 2" key="1">
    <citation type="submission" date="2019-07" db="EMBL/GenBank/DDBJ databases">
        <title>Genomic Encyclopedia of Type Strains, Phase IV (KMG-IV): sequencing the most valuable type-strain genomes for metagenomic binning, comparative biology and taxonomic classification.</title>
        <authorList>
            <person name="Goeker M."/>
        </authorList>
    </citation>
    <scope>NUCLEOTIDE SEQUENCE [LARGE SCALE GENOMIC DNA]</scope>
    <source>
        <strain evidence="1 2">DSM 44831</strain>
    </source>
</reference>
<gene>
    <name evidence="1" type="ORF">FNL39_104499</name>
</gene>
<sequence length="222" mass="23215">MTARNQRPDRLNLPADIDVLLALVEDDVEPDAEAAAAGARIAQRLLAAEHSAIPLSPAARRGVMRVPGWTVRPLAASSRDAAASSRVVQKQTDQELGIEFTRTPAGAEQTRISVQSFGPGTAAGDVVRVAVHMGEERTEVLVVLYIDADGSLTGQIVTRALSLAEHLEISILPGAALGNSHTGAITDAVRCSLTAGRNAWRRVAKGLPVGDPVRAAIVTGLS</sequence>
<dbReference type="Proteomes" id="UP000798951">
    <property type="component" value="Unassembled WGS sequence"/>
</dbReference>
<keyword evidence="2" id="KW-1185">Reference proteome</keyword>
<comment type="caution">
    <text evidence="1">The sequence shown here is derived from an EMBL/GenBank/DDBJ whole genome shotgun (WGS) entry which is preliminary data.</text>
</comment>
<proteinExistence type="predicted"/>
<protein>
    <submittedName>
        <fullName evidence="1">Uncharacterized protein</fullName>
    </submittedName>
</protein>
<dbReference type="RefSeq" id="WP_067983629.1">
    <property type="nucleotide sequence ID" value="NZ_VMSD01000004.1"/>
</dbReference>
<name>A0ABQ6YMR2_9NOCA</name>
<evidence type="ECO:0000313" key="1">
    <source>
        <dbReference type="EMBL" id="KAF0847077.1"/>
    </source>
</evidence>